<gene>
    <name evidence="2" type="ORF">METH_17190</name>
</gene>
<organism evidence="2 3">
    <name type="scientific">Leisingera methylohalidivorans DSM 14336</name>
    <dbReference type="NCBI Taxonomy" id="999552"/>
    <lineage>
        <taxon>Bacteria</taxon>
        <taxon>Pseudomonadati</taxon>
        <taxon>Pseudomonadota</taxon>
        <taxon>Alphaproteobacteria</taxon>
        <taxon>Rhodobacterales</taxon>
        <taxon>Roseobacteraceae</taxon>
        <taxon>Leisingera</taxon>
    </lineage>
</organism>
<feature type="domain" description="VWFA" evidence="1">
    <location>
        <begin position="281"/>
        <end position="467"/>
    </location>
</feature>
<dbReference type="STRING" id="999552.METH_17190"/>
<dbReference type="CDD" id="cd00198">
    <property type="entry name" value="vWFA"/>
    <property type="match status" value="1"/>
</dbReference>
<dbReference type="Proteomes" id="UP000018780">
    <property type="component" value="Chromosome"/>
</dbReference>
<dbReference type="PROSITE" id="PS50234">
    <property type="entry name" value="VWFA"/>
    <property type="match status" value="1"/>
</dbReference>
<dbReference type="Gene3D" id="3.40.50.410">
    <property type="entry name" value="von Willebrand factor, type A domain"/>
    <property type="match status" value="2"/>
</dbReference>
<accession>V9W228</accession>
<dbReference type="AlphaFoldDB" id="V9W228"/>
<dbReference type="EMBL" id="CP006773">
    <property type="protein sequence ID" value="AHD03232.1"/>
    <property type="molecule type" value="Genomic_DNA"/>
</dbReference>
<dbReference type="Pfam" id="PF00092">
    <property type="entry name" value="VWA"/>
    <property type="match status" value="1"/>
</dbReference>
<dbReference type="KEGG" id="lmd:METH_17190"/>
<dbReference type="PATRIC" id="fig|999552.6.peg.3414"/>
<evidence type="ECO:0000313" key="3">
    <source>
        <dbReference type="Proteomes" id="UP000018780"/>
    </source>
</evidence>
<sequence length="734" mass="76314">MEITTDEPVVILYDQEGRPGKWAFSEAPKAGLVSGFLSANTFALEGRTDVSLRLASTGVSGDVGTDCAAHETVVSLGRELTPDAIGRYAARLSADGHQTAPAAALRQAVADLTALGGGRVIYFADTLSSCEDDPLWVAETAPDTVRIDVVAMGAAEDLHELSELALASGGVFRLWSEPDGAAEPGGPMIDEALPVAESGDGDGLGAQPPRGQPLPVAKEGADVSIDAAALRPRNSGSDAVLAHVNTGIDQCPAFDALSRKLLDYTNGIVSDGPVIPDDPVAIAFVLDASGSMAGHQDGRSKMEIAKEALGEAVQALDGVNAVSSLHAYGFDGSLPKTQEASCPNTAEVVPFGPNNGWRIARVAEGLRPYGYTPLGASLRAAGERLQAAEASRRVAVLISDGEETCGGDPVAEAAALAEAGIGVNTYVVGYDLDLSQRRELEAVAVAGGTGYLDAEDGPGLKRVLKELVSVVAEKTERIAPSCSNPVRGGPTPETATLISPGIYTVGELLEPGEFRYYRVAMQEGHRAVIRGLIQSWQYVDTAEGPRESSAAPAALTIETRYPDGRPTAAQSAREVGIPGTPVEATFVDTTGGGMIFGLGDAYRRLPPESLLEVTIVPFGDGGNGDAGAVPDGEDVARVGSGGTAEGNFGYEDVKDVWHHEPEAPARLTASLAYREGAPKFRLTVYDAASGKRIGRGNNGPVQFDATGPVRIEVENRSPKLRPELGAYTIVVSDE</sequence>
<protein>
    <recommendedName>
        <fullName evidence="1">VWFA domain-containing protein</fullName>
    </recommendedName>
</protein>
<name>V9W228_9RHOB</name>
<proteinExistence type="predicted"/>
<dbReference type="InterPro" id="IPR036465">
    <property type="entry name" value="vWFA_dom_sf"/>
</dbReference>
<evidence type="ECO:0000313" key="2">
    <source>
        <dbReference type="EMBL" id="AHD03232.1"/>
    </source>
</evidence>
<reference evidence="2 3" key="1">
    <citation type="submission" date="2013-09" db="EMBL/GenBank/DDBJ databases">
        <authorList>
            <consortium name="DOE Joint Genome Institute"/>
            <person name="Klenk H.-P."/>
            <person name="Huntemann M."/>
            <person name="Han J."/>
            <person name="Chen A."/>
            <person name="Kyrpides N."/>
            <person name="Mavromatis K."/>
            <person name="Markowitz V."/>
            <person name="Palaniappan K."/>
            <person name="Ivanova N."/>
            <person name="Schaumberg A."/>
            <person name="Pati A."/>
            <person name="Liolios K."/>
            <person name="Nordberg H.P."/>
            <person name="Cantor M.N."/>
            <person name="Hua S.X."/>
            <person name="Woyke T."/>
        </authorList>
    </citation>
    <scope>NUCLEOTIDE SEQUENCE [LARGE SCALE GENOMIC DNA]</scope>
    <source>
        <strain evidence="2 3">DSM 14336</strain>
    </source>
</reference>
<evidence type="ECO:0000259" key="1">
    <source>
        <dbReference type="PROSITE" id="PS50234"/>
    </source>
</evidence>
<dbReference type="SUPFAM" id="SSF53300">
    <property type="entry name" value="vWA-like"/>
    <property type="match status" value="2"/>
</dbReference>
<dbReference type="SMART" id="SM00327">
    <property type="entry name" value="VWA"/>
    <property type="match status" value="1"/>
</dbReference>
<dbReference type="HOGENOM" id="CLU_381215_0_0_5"/>
<dbReference type="InterPro" id="IPR002035">
    <property type="entry name" value="VWF_A"/>
</dbReference>
<keyword evidence="3" id="KW-1185">Reference proteome</keyword>